<evidence type="ECO:0000313" key="3">
    <source>
        <dbReference type="EMBL" id="MDC2891395.1"/>
    </source>
</evidence>
<sequence length="277" mass="30818">MTKRYLGMKILSMAAVTTSLLMLSGCGKSSMETSIDASDKISATGDIEFSEHYLTRDVRDDVFYFVMPDRFDNGDPSNDLGSKTIKISSGGFDPKSTGHYHGGDIKGLTKRLDYLKDLGISAIWLTPILRNQAVQGDSSGYHGYWPLDFTEIDPHLGTNADLKEFIDKAHAKNIKVFFDIITNHTADVIKFKECHGSDQPQFSTSTALCDYRSVADTKAGKGYTPYLPEGTAELKSPAWLNDPKFYHNQGDSTWQGKTLFTVTLWDLMMLIPTTLKL</sequence>
<accession>A0ABT5FJL8</accession>
<dbReference type="Pfam" id="PF00128">
    <property type="entry name" value="Alpha-amylase"/>
    <property type="match status" value="1"/>
</dbReference>
<keyword evidence="3" id="KW-0378">Hydrolase</keyword>
<dbReference type="InterPro" id="IPR006047">
    <property type="entry name" value="GH13_cat_dom"/>
</dbReference>
<dbReference type="EMBL" id="JAQOMS010000002">
    <property type="protein sequence ID" value="MDC2891395.1"/>
    <property type="molecule type" value="Genomic_DNA"/>
</dbReference>
<proteinExistence type="predicted"/>
<dbReference type="PROSITE" id="PS51257">
    <property type="entry name" value="PROKAR_LIPOPROTEIN"/>
    <property type="match status" value="1"/>
</dbReference>
<feature type="chain" id="PRO_5045250093" evidence="1">
    <location>
        <begin position="25"/>
        <end position="277"/>
    </location>
</feature>
<keyword evidence="4" id="KW-1185">Reference proteome</keyword>
<evidence type="ECO:0000256" key="1">
    <source>
        <dbReference type="SAM" id="SignalP"/>
    </source>
</evidence>
<gene>
    <name evidence="3" type="ORF">PN838_24990</name>
</gene>
<protein>
    <submittedName>
        <fullName evidence="3">Alpha-amylase family glycosyl hydrolase</fullName>
    </submittedName>
</protein>
<reference evidence="3 4" key="1">
    <citation type="submission" date="2023-01" db="EMBL/GenBank/DDBJ databases">
        <title>Psychrosphaera sp. nov., isolated from marine algae.</title>
        <authorList>
            <person name="Bayburt H."/>
            <person name="Choi B.J."/>
            <person name="Kim J.M."/>
            <person name="Choi D.G."/>
            <person name="Jeon C.O."/>
        </authorList>
    </citation>
    <scope>NUCLEOTIDE SEQUENCE [LARGE SCALE GENOMIC DNA]</scope>
    <source>
        <strain evidence="3 4">G1-22</strain>
    </source>
</reference>
<feature type="signal peptide" evidence="1">
    <location>
        <begin position="1"/>
        <end position="24"/>
    </location>
</feature>
<dbReference type="PANTHER" id="PTHR10357">
    <property type="entry name" value="ALPHA-AMYLASE FAMILY MEMBER"/>
    <property type="match status" value="1"/>
</dbReference>
<evidence type="ECO:0000259" key="2">
    <source>
        <dbReference type="SMART" id="SM00642"/>
    </source>
</evidence>
<feature type="domain" description="Glycosyl hydrolase family 13 catalytic" evidence="2">
    <location>
        <begin position="65"/>
        <end position="274"/>
    </location>
</feature>
<dbReference type="SUPFAM" id="SSF51445">
    <property type="entry name" value="(Trans)glycosidases"/>
    <property type="match status" value="1"/>
</dbReference>
<dbReference type="SMART" id="SM00642">
    <property type="entry name" value="Aamy"/>
    <property type="match status" value="1"/>
</dbReference>
<dbReference type="InterPro" id="IPR017853">
    <property type="entry name" value="GH"/>
</dbReference>
<name>A0ABT5FJL8_9GAMM</name>
<comment type="caution">
    <text evidence="3">The sequence shown here is derived from an EMBL/GenBank/DDBJ whole genome shotgun (WGS) entry which is preliminary data.</text>
</comment>
<dbReference type="GO" id="GO:0016787">
    <property type="term" value="F:hydrolase activity"/>
    <property type="evidence" value="ECO:0007669"/>
    <property type="project" value="UniProtKB-KW"/>
</dbReference>
<dbReference type="PANTHER" id="PTHR10357:SF209">
    <property type="entry name" value="PERIPLASMIC ALPHA-AMYLASE"/>
    <property type="match status" value="1"/>
</dbReference>
<keyword evidence="1" id="KW-0732">Signal</keyword>
<dbReference type="Proteomes" id="UP001528411">
    <property type="component" value="Unassembled WGS sequence"/>
</dbReference>
<dbReference type="Gene3D" id="3.20.20.80">
    <property type="entry name" value="Glycosidases"/>
    <property type="match status" value="1"/>
</dbReference>
<evidence type="ECO:0000313" key="4">
    <source>
        <dbReference type="Proteomes" id="UP001528411"/>
    </source>
</evidence>
<dbReference type="RefSeq" id="WP_272182392.1">
    <property type="nucleotide sequence ID" value="NZ_JAQOMS010000002.1"/>
</dbReference>
<organism evidence="3 4">
    <name type="scientific">Psychrosphaera algicola</name>
    <dbReference type="NCBI Taxonomy" id="3023714"/>
    <lineage>
        <taxon>Bacteria</taxon>
        <taxon>Pseudomonadati</taxon>
        <taxon>Pseudomonadota</taxon>
        <taxon>Gammaproteobacteria</taxon>
        <taxon>Alteromonadales</taxon>
        <taxon>Pseudoalteromonadaceae</taxon>
        <taxon>Psychrosphaera</taxon>
    </lineage>
</organism>